<protein>
    <submittedName>
        <fullName evidence="1">Uncharacterized protein</fullName>
    </submittedName>
</protein>
<proteinExistence type="predicted"/>
<reference evidence="2" key="1">
    <citation type="journal article" date="2024" name="Proc. Natl. Acad. Sci. U.S.A.">
        <title>Extraordinary preservation of gene collinearity over three hundred million years revealed in homosporous lycophytes.</title>
        <authorList>
            <person name="Li C."/>
            <person name="Wickell D."/>
            <person name="Kuo L.Y."/>
            <person name="Chen X."/>
            <person name="Nie B."/>
            <person name="Liao X."/>
            <person name="Peng D."/>
            <person name="Ji J."/>
            <person name="Jenkins J."/>
            <person name="Williams M."/>
            <person name="Shu S."/>
            <person name="Plott C."/>
            <person name="Barry K."/>
            <person name="Rajasekar S."/>
            <person name="Grimwood J."/>
            <person name="Han X."/>
            <person name="Sun S."/>
            <person name="Hou Z."/>
            <person name="He W."/>
            <person name="Dai G."/>
            <person name="Sun C."/>
            <person name="Schmutz J."/>
            <person name="Leebens-Mack J.H."/>
            <person name="Li F.W."/>
            <person name="Wang L."/>
        </authorList>
    </citation>
    <scope>NUCLEOTIDE SEQUENCE [LARGE SCALE GENOMIC DNA]</scope>
    <source>
        <strain evidence="2">cv. PW_Plant_1</strain>
    </source>
</reference>
<keyword evidence="2" id="KW-1185">Reference proteome</keyword>
<dbReference type="Proteomes" id="UP001162992">
    <property type="component" value="Chromosome 1"/>
</dbReference>
<comment type="caution">
    <text evidence="1">The sequence shown here is derived from an EMBL/GenBank/DDBJ whole genome shotgun (WGS) entry which is preliminary data.</text>
</comment>
<dbReference type="EMBL" id="CM055092">
    <property type="protein sequence ID" value="KAJ7569751.1"/>
    <property type="molecule type" value="Genomic_DNA"/>
</dbReference>
<sequence>MMSDLKDSSLERAFAPDDIWTPVIPLKFCFPCVSFKAKNIQSLGADFLNLKDGREFHESISPAEAIEGKQSCWGCVQFRLIGGRKKLNKWVEILVHEKPRGGQESAKEGLNQGYSRPPMWKRIYRKLKAETKQVHIACCEGICWPTETVHYNTFTYEKNFDSGREYWQQHDSVSGKASSGNLWKEDSDMSEIALKSSSRNMDDFHSGGSSPWQRRKISSPSQLQGKKVWFAD</sequence>
<evidence type="ECO:0000313" key="1">
    <source>
        <dbReference type="EMBL" id="KAJ7569751.1"/>
    </source>
</evidence>
<name>A0ACC2ETH7_DIPCM</name>
<evidence type="ECO:0000313" key="2">
    <source>
        <dbReference type="Proteomes" id="UP001162992"/>
    </source>
</evidence>
<accession>A0ACC2ETH7</accession>
<organism evidence="1 2">
    <name type="scientific">Diphasiastrum complanatum</name>
    <name type="common">Issler's clubmoss</name>
    <name type="synonym">Lycopodium complanatum</name>
    <dbReference type="NCBI Taxonomy" id="34168"/>
    <lineage>
        <taxon>Eukaryota</taxon>
        <taxon>Viridiplantae</taxon>
        <taxon>Streptophyta</taxon>
        <taxon>Embryophyta</taxon>
        <taxon>Tracheophyta</taxon>
        <taxon>Lycopodiopsida</taxon>
        <taxon>Lycopodiales</taxon>
        <taxon>Lycopodiaceae</taxon>
        <taxon>Lycopodioideae</taxon>
        <taxon>Diphasiastrum</taxon>
    </lineage>
</organism>
<gene>
    <name evidence="1" type="ORF">O6H91_01G092100</name>
</gene>